<evidence type="ECO:0000313" key="7">
    <source>
        <dbReference type="Proteomes" id="UP000215244"/>
    </source>
</evidence>
<dbReference type="InterPro" id="IPR036884">
    <property type="entry name" value="2Fe-2S-bd_dom_sf"/>
</dbReference>
<name>A0A223V6Q6_9FLAO</name>
<dbReference type="InterPro" id="IPR001041">
    <property type="entry name" value="2Fe-2S_ferredoxin-type"/>
</dbReference>
<dbReference type="InterPro" id="IPR036010">
    <property type="entry name" value="2Fe-2S_ferredoxin-like_sf"/>
</dbReference>
<dbReference type="InterPro" id="IPR006058">
    <property type="entry name" value="2Fe2S_fd_BS"/>
</dbReference>
<dbReference type="Proteomes" id="UP000215244">
    <property type="component" value="Chromosome"/>
</dbReference>
<dbReference type="Pfam" id="PF01799">
    <property type="entry name" value="Fer2_2"/>
    <property type="match status" value="1"/>
</dbReference>
<reference evidence="6 7" key="1">
    <citation type="submission" date="2017-08" db="EMBL/GenBank/DDBJ databases">
        <title>The complete genome sequence of Maribacter sp. B1, isolated from deep-sea sediment.</title>
        <authorList>
            <person name="Wu Y.-H."/>
            <person name="Cheng H."/>
            <person name="Xu X.-W."/>
        </authorList>
    </citation>
    <scope>NUCLEOTIDE SEQUENCE [LARGE SCALE GENOMIC DNA]</scope>
    <source>
        <strain evidence="6 7">B1</strain>
    </source>
</reference>
<evidence type="ECO:0000256" key="5">
    <source>
        <dbReference type="ARBA" id="ARBA00023014"/>
    </source>
</evidence>
<keyword evidence="3" id="KW-0560">Oxidoreductase</keyword>
<accession>A0A223V6Q6</accession>
<organism evidence="6 7">
    <name type="scientific">Maribacter cobaltidurans</name>
    <dbReference type="NCBI Taxonomy" id="1178778"/>
    <lineage>
        <taxon>Bacteria</taxon>
        <taxon>Pseudomonadati</taxon>
        <taxon>Bacteroidota</taxon>
        <taxon>Flavobacteriia</taxon>
        <taxon>Flavobacteriales</taxon>
        <taxon>Flavobacteriaceae</taxon>
        <taxon>Maribacter</taxon>
    </lineage>
</organism>
<evidence type="ECO:0000256" key="1">
    <source>
        <dbReference type="ARBA" id="ARBA00022714"/>
    </source>
</evidence>
<keyword evidence="4" id="KW-0408">Iron</keyword>
<evidence type="ECO:0000313" key="6">
    <source>
        <dbReference type="EMBL" id="ASV31104.1"/>
    </source>
</evidence>
<protein>
    <submittedName>
        <fullName evidence="6">(2Fe-2S)-binding protein</fullName>
    </submittedName>
</protein>
<dbReference type="PANTHER" id="PTHR44379:SF2">
    <property type="entry name" value="BLR6218 PROTEIN"/>
    <property type="match status" value="1"/>
</dbReference>
<dbReference type="SUPFAM" id="SSF54292">
    <property type="entry name" value="2Fe-2S ferredoxin-like"/>
    <property type="match status" value="1"/>
</dbReference>
<gene>
    <name evidence="6" type="ORF">CJ263_13265</name>
</gene>
<keyword evidence="1" id="KW-0001">2Fe-2S</keyword>
<dbReference type="CDD" id="cd00207">
    <property type="entry name" value="fer2"/>
    <property type="match status" value="1"/>
</dbReference>
<evidence type="ECO:0000256" key="2">
    <source>
        <dbReference type="ARBA" id="ARBA00022723"/>
    </source>
</evidence>
<dbReference type="EMBL" id="CP022957">
    <property type="protein sequence ID" value="ASV31104.1"/>
    <property type="molecule type" value="Genomic_DNA"/>
</dbReference>
<dbReference type="Gene3D" id="1.10.150.120">
    <property type="entry name" value="[2Fe-2S]-binding domain"/>
    <property type="match status" value="1"/>
</dbReference>
<dbReference type="SUPFAM" id="SSF47741">
    <property type="entry name" value="CO dehydrogenase ISP C-domain like"/>
    <property type="match status" value="1"/>
</dbReference>
<dbReference type="GO" id="GO:0016491">
    <property type="term" value="F:oxidoreductase activity"/>
    <property type="evidence" value="ECO:0007669"/>
    <property type="project" value="UniProtKB-KW"/>
</dbReference>
<dbReference type="AlphaFoldDB" id="A0A223V6Q6"/>
<keyword evidence="7" id="KW-1185">Reference proteome</keyword>
<dbReference type="InterPro" id="IPR012675">
    <property type="entry name" value="Beta-grasp_dom_sf"/>
</dbReference>
<dbReference type="InterPro" id="IPR051452">
    <property type="entry name" value="Diverse_Oxidoreductases"/>
</dbReference>
<dbReference type="Gene3D" id="3.10.20.30">
    <property type="match status" value="1"/>
</dbReference>
<dbReference type="GO" id="GO:0051537">
    <property type="term" value="F:2 iron, 2 sulfur cluster binding"/>
    <property type="evidence" value="ECO:0007669"/>
    <property type="project" value="UniProtKB-KW"/>
</dbReference>
<dbReference type="OrthoDB" id="9796880at2"/>
<dbReference type="PANTHER" id="PTHR44379">
    <property type="entry name" value="OXIDOREDUCTASE WITH IRON-SULFUR SUBUNIT"/>
    <property type="match status" value="1"/>
</dbReference>
<evidence type="ECO:0000256" key="3">
    <source>
        <dbReference type="ARBA" id="ARBA00023002"/>
    </source>
</evidence>
<dbReference type="PROSITE" id="PS00197">
    <property type="entry name" value="2FE2S_FER_1"/>
    <property type="match status" value="1"/>
</dbReference>
<evidence type="ECO:0000256" key="4">
    <source>
        <dbReference type="ARBA" id="ARBA00023004"/>
    </source>
</evidence>
<dbReference type="InterPro" id="IPR002888">
    <property type="entry name" value="2Fe-2S-bd"/>
</dbReference>
<keyword evidence="2" id="KW-0479">Metal-binding</keyword>
<proteinExistence type="predicted"/>
<dbReference type="RefSeq" id="WP_094997716.1">
    <property type="nucleotide sequence ID" value="NZ_BMJL01000012.1"/>
</dbReference>
<keyword evidence="5" id="KW-0411">Iron-sulfur</keyword>
<dbReference type="Pfam" id="PF00111">
    <property type="entry name" value="Fer2"/>
    <property type="match status" value="1"/>
</dbReference>
<dbReference type="KEGG" id="marb:CJ263_13265"/>
<dbReference type="GO" id="GO:0046872">
    <property type="term" value="F:metal ion binding"/>
    <property type="evidence" value="ECO:0007669"/>
    <property type="project" value="UniProtKB-KW"/>
</dbReference>
<dbReference type="PROSITE" id="PS51085">
    <property type="entry name" value="2FE2S_FER_2"/>
    <property type="match status" value="1"/>
</dbReference>
<sequence>MSKFSLKINGKTQEVDVDENTPMLWVLRDHLKLVGTKYGCGIAQCGACTVHLGDNAVRSCQIPVSSVGDQEITTIEGLSENGDHPVQQAWLEIDVPQCGYCQAGQIMSASALLKRNPVPSDTEIEAAMNGNICRCGTYTRIKKAIKTAASATENA</sequence>